<keyword evidence="4" id="KW-1185">Reference proteome</keyword>
<gene>
    <name evidence="3" type="ORF">ITI46_14585</name>
</gene>
<evidence type="ECO:0008006" key="5">
    <source>
        <dbReference type="Google" id="ProtNLM"/>
    </source>
</evidence>
<sequence>MRTHKAVACLFAATALLLAGCSDDSGGGKKKSARSDSGSGGAEKAEANDGTVTVEIKVTGDSPANVYVPGVIGKGVDKEDLDMDGIKTPWSKKFKLESGRMVNMQASSSDPKSQIGCQVLVNGKVVKQKVTKAKPGKTLVSYCYTTV</sequence>
<dbReference type="PROSITE" id="PS51257">
    <property type="entry name" value="PROKAR_LIPOPROTEIN"/>
    <property type="match status" value="1"/>
</dbReference>
<feature type="chain" id="PRO_5045363555" description="MmpS family membrane protein" evidence="2">
    <location>
        <begin position="20"/>
        <end position="147"/>
    </location>
</feature>
<dbReference type="RefSeq" id="WP_209239956.1">
    <property type="nucleotide sequence ID" value="NZ_JADKMA010000063.1"/>
</dbReference>
<comment type="caution">
    <text evidence="3">The sequence shown here is derived from an EMBL/GenBank/DDBJ whole genome shotgun (WGS) entry which is preliminary data.</text>
</comment>
<feature type="signal peptide" evidence="2">
    <location>
        <begin position="1"/>
        <end position="19"/>
    </location>
</feature>
<dbReference type="InterPro" id="IPR038468">
    <property type="entry name" value="MmpS_C"/>
</dbReference>
<reference evidence="3 4" key="1">
    <citation type="submission" date="2020-11" db="EMBL/GenBank/DDBJ databases">
        <title>Streptomyces spirodelae sp. nov., isolated from duckweed.</title>
        <authorList>
            <person name="Saimee Y."/>
            <person name="Duangmal K."/>
        </authorList>
    </citation>
    <scope>NUCLEOTIDE SEQUENCE [LARGE SCALE GENOMIC DNA]</scope>
    <source>
        <strain evidence="3 4">S16-07</strain>
    </source>
</reference>
<keyword evidence="2" id="KW-0732">Signal</keyword>
<feature type="region of interest" description="Disordered" evidence="1">
    <location>
        <begin position="23"/>
        <end position="50"/>
    </location>
</feature>
<proteinExistence type="predicted"/>
<protein>
    <recommendedName>
        <fullName evidence="5">MmpS family membrane protein</fullName>
    </recommendedName>
</protein>
<name>A0ABS3XBX7_9ACTN</name>
<evidence type="ECO:0000313" key="4">
    <source>
        <dbReference type="Proteomes" id="UP001519064"/>
    </source>
</evidence>
<dbReference type="EMBL" id="JADKMA010000063">
    <property type="protein sequence ID" value="MBO8192885.1"/>
    <property type="molecule type" value="Genomic_DNA"/>
</dbReference>
<dbReference type="Gene3D" id="2.60.40.2880">
    <property type="entry name" value="MmpS1-5, C-terminal soluble domain"/>
    <property type="match status" value="1"/>
</dbReference>
<accession>A0ABS3XBX7</accession>
<evidence type="ECO:0000256" key="2">
    <source>
        <dbReference type="SAM" id="SignalP"/>
    </source>
</evidence>
<evidence type="ECO:0000256" key="1">
    <source>
        <dbReference type="SAM" id="MobiDB-lite"/>
    </source>
</evidence>
<evidence type="ECO:0000313" key="3">
    <source>
        <dbReference type="EMBL" id="MBO8192885.1"/>
    </source>
</evidence>
<dbReference type="Proteomes" id="UP001519064">
    <property type="component" value="Unassembled WGS sequence"/>
</dbReference>
<organism evidence="3 4">
    <name type="scientific">Streptomyces oryzae</name>
    <dbReference type="NCBI Taxonomy" id="1434886"/>
    <lineage>
        <taxon>Bacteria</taxon>
        <taxon>Bacillati</taxon>
        <taxon>Actinomycetota</taxon>
        <taxon>Actinomycetes</taxon>
        <taxon>Kitasatosporales</taxon>
        <taxon>Streptomycetaceae</taxon>
        <taxon>Streptomyces</taxon>
    </lineage>
</organism>